<dbReference type="GO" id="GO:0005829">
    <property type="term" value="C:cytosol"/>
    <property type="evidence" value="ECO:0007669"/>
    <property type="project" value="TreeGrafter"/>
</dbReference>
<keyword evidence="8" id="KW-0677">Repeat</keyword>
<protein>
    <recommendedName>
        <fullName evidence="4">Glutamine--fructose-6-phosphate aminotransferase [isomerizing]</fullName>
        <ecNumber evidence="3">2.6.1.16</ecNumber>
    </recommendedName>
</protein>
<dbReference type="InterPro" id="IPR046348">
    <property type="entry name" value="SIS_dom_sf"/>
</dbReference>
<evidence type="ECO:0000256" key="1">
    <source>
        <dbReference type="ARBA" id="ARBA00001031"/>
    </source>
</evidence>
<keyword evidence="6 12" id="KW-0032">Aminotransferase</keyword>
<dbReference type="InterPro" id="IPR017932">
    <property type="entry name" value="GATase_2_dom"/>
</dbReference>
<evidence type="ECO:0000256" key="3">
    <source>
        <dbReference type="ARBA" id="ARBA00012916"/>
    </source>
</evidence>
<dbReference type="GO" id="GO:0097367">
    <property type="term" value="F:carbohydrate derivative binding"/>
    <property type="evidence" value="ECO:0007669"/>
    <property type="project" value="InterPro"/>
</dbReference>
<dbReference type="Proteomes" id="UP000712673">
    <property type="component" value="Unassembled WGS sequence"/>
</dbReference>
<dbReference type="GO" id="GO:0006047">
    <property type="term" value="P:UDP-N-acetylglucosamine metabolic process"/>
    <property type="evidence" value="ECO:0007669"/>
    <property type="project" value="TreeGrafter"/>
</dbReference>
<evidence type="ECO:0000256" key="7">
    <source>
        <dbReference type="ARBA" id="ARBA00022679"/>
    </source>
</evidence>
<evidence type="ECO:0000256" key="5">
    <source>
        <dbReference type="ARBA" id="ARBA00022490"/>
    </source>
</evidence>
<dbReference type="Gene3D" id="3.60.20.10">
    <property type="entry name" value="Glutamine Phosphoribosylpyrophosphate, subunit 1, domain 1"/>
    <property type="match status" value="1"/>
</dbReference>
<dbReference type="FunFam" id="3.60.20.10:FF:000006">
    <property type="entry name" value="Glutamine--fructose-6-phosphate aminotransferase [isomerizing]"/>
    <property type="match status" value="1"/>
</dbReference>
<reference evidence="12" key="1">
    <citation type="submission" date="2019-03" db="EMBL/GenBank/DDBJ databases">
        <title>Lake Tanganyika Metagenome-Assembled Genomes (MAGs).</title>
        <authorList>
            <person name="Tran P."/>
        </authorList>
    </citation>
    <scope>NUCLEOTIDE SEQUENCE</scope>
    <source>
        <strain evidence="12">K_DeepCast_65m_m2_066</strain>
    </source>
</reference>
<evidence type="ECO:0000313" key="13">
    <source>
        <dbReference type="Proteomes" id="UP000712673"/>
    </source>
</evidence>
<feature type="domain" description="SIS" evidence="11">
    <location>
        <begin position="286"/>
        <end position="436"/>
    </location>
</feature>
<dbReference type="GO" id="GO:0006487">
    <property type="term" value="P:protein N-linked glycosylation"/>
    <property type="evidence" value="ECO:0007669"/>
    <property type="project" value="TreeGrafter"/>
</dbReference>
<name>A0A937W7V7_UNCTE</name>
<comment type="catalytic activity">
    <reaction evidence="1">
        <text>D-fructose 6-phosphate + L-glutamine = D-glucosamine 6-phosphate + L-glutamate</text>
        <dbReference type="Rhea" id="RHEA:13237"/>
        <dbReference type="ChEBI" id="CHEBI:29985"/>
        <dbReference type="ChEBI" id="CHEBI:58359"/>
        <dbReference type="ChEBI" id="CHEBI:58725"/>
        <dbReference type="ChEBI" id="CHEBI:61527"/>
        <dbReference type="EC" id="2.6.1.16"/>
    </reaction>
</comment>
<dbReference type="SUPFAM" id="SSF56235">
    <property type="entry name" value="N-terminal nucleophile aminohydrolases (Ntn hydrolases)"/>
    <property type="match status" value="1"/>
</dbReference>
<dbReference type="Pfam" id="PF01380">
    <property type="entry name" value="SIS"/>
    <property type="match status" value="2"/>
</dbReference>
<organism evidence="12 13">
    <name type="scientific">Tectimicrobiota bacterium</name>
    <dbReference type="NCBI Taxonomy" id="2528274"/>
    <lineage>
        <taxon>Bacteria</taxon>
        <taxon>Pseudomonadati</taxon>
        <taxon>Nitrospinota/Tectimicrobiota group</taxon>
        <taxon>Candidatus Tectimicrobiota</taxon>
    </lineage>
</organism>
<dbReference type="InterPro" id="IPR001347">
    <property type="entry name" value="SIS_dom"/>
</dbReference>
<feature type="non-terminal residue" evidence="12">
    <location>
        <position position="589"/>
    </location>
</feature>
<gene>
    <name evidence="12" type="primary">glmS</name>
    <name evidence="12" type="ORF">FJZ47_23145</name>
</gene>
<sequence length="589" mass="64673">MCGIVGYIGNKHAVPLLLEGLHRLEYRGYDSAGIAVIEHGELCRVRMQGKVSGLAARLAEHPFDSTIGMGHTRWATHGKPSEANAHPHASGDESVMVVHNGIIENYQSLRDQLSSRGYRFTSETDTEVVAHLIEEEYTGDLTQAVKRALRKVTGTYGLVVMHAQHPQELVAARRGSPMVLGVGDNEMLLASDVSAFLRLTDRVVYLEDDDIVTIRANEFNIDTLADKPVEREPERIEWQADEAELNGFPHYMLKEIFEQPETITNALRGRLISGEGIAHLGGLAKVLDRLKDAQHLVIVSCGTSYYAGLYARYVFERLTDLVVEVEIASEMRYRKTNIRPGTVVLGISQSGETADTIAAMHEAGRKGALLLGLVNVVGSSISRLTEAGVYNHGGPEIGVASTKIFTSQCCILTMIALLLGRFKHLAVTDGMEIVAGLERLPDQISAVLKQADHIRAIAATYAHYDNFLFIGRKYNYPIALEGALKLKEISYIHAEGCAAGEMKHGFIAMIDKCFPTVCLATKDMMYDKVISNMQEIKSRGGKMIAIATEGDEDIADIADEVIYTPPNLDFLQPIPAVVALQLFAYYCAI</sequence>
<keyword evidence="9" id="KW-0315">Glutamine amidotransferase</keyword>
<keyword evidence="5" id="KW-0963">Cytoplasm</keyword>
<evidence type="ECO:0000256" key="2">
    <source>
        <dbReference type="ARBA" id="ARBA00004496"/>
    </source>
</evidence>
<evidence type="ECO:0000259" key="10">
    <source>
        <dbReference type="PROSITE" id="PS51278"/>
    </source>
</evidence>
<dbReference type="Pfam" id="PF13522">
    <property type="entry name" value="GATase_6"/>
    <property type="match status" value="1"/>
</dbReference>
<dbReference type="InterPro" id="IPR047084">
    <property type="entry name" value="GFAT_N"/>
</dbReference>
<dbReference type="EC" id="2.6.1.16" evidence="3"/>
<evidence type="ECO:0000256" key="4">
    <source>
        <dbReference type="ARBA" id="ARBA00016090"/>
    </source>
</evidence>
<dbReference type="CDD" id="cd00714">
    <property type="entry name" value="GFAT"/>
    <property type="match status" value="1"/>
</dbReference>
<dbReference type="EMBL" id="VGLS01001000">
    <property type="protein sequence ID" value="MBM3226672.1"/>
    <property type="molecule type" value="Genomic_DNA"/>
</dbReference>
<dbReference type="NCBIfam" id="TIGR01135">
    <property type="entry name" value="glmS"/>
    <property type="match status" value="1"/>
</dbReference>
<dbReference type="InterPro" id="IPR035466">
    <property type="entry name" value="GlmS/AgaS_SIS"/>
</dbReference>
<dbReference type="PROSITE" id="PS51278">
    <property type="entry name" value="GATASE_TYPE_2"/>
    <property type="match status" value="1"/>
</dbReference>
<evidence type="ECO:0000259" key="11">
    <source>
        <dbReference type="PROSITE" id="PS51464"/>
    </source>
</evidence>
<dbReference type="CDD" id="cd05008">
    <property type="entry name" value="SIS_GlmS_GlmD_1"/>
    <property type="match status" value="1"/>
</dbReference>
<dbReference type="GO" id="GO:0006002">
    <property type="term" value="P:fructose 6-phosphate metabolic process"/>
    <property type="evidence" value="ECO:0007669"/>
    <property type="project" value="TreeGrafter"/>
</dbReference>
<dbReference type="PANTHER" id="PTHR10937:SF0">
    <property type="entry name" value="GLUTAMINE--FRUCTOSE-6-PHOSPHATE TRANSAMINASE (ISOMERIZING)"/>
    <property type="match status" value="1"/>
</dbReference>
<evidence type="ECO:0000256" key="6">
    <source>
        <dbReference type="ARBA" id="ARBA00022576"/>
    </source>
</evidence>
<feature type="domain" description="Glutamine amidotransferase type-2" evidence="10">
    <location>
        <begin position="2"/>
        <end position="217"/>
    </location>
</feature>
<evidence type="ECO:0000256" key="9">
    <source>
        <dbReference type="ARBA" id="ARBA00022962"/>
    </source>
</evidence>
<keyword evidence="7 12" id="KW-0808">Transferase</keyword>
<comment type="subcellular location">
    <subcellularLocation>
        <location evidence="2">Cytoplasm</location>
    </subcellularLocation>
</comment>
<evidence type="ECO:0000313" key="12">
    <source>
        <dbReference type="EMBL" id="MBM3226672.1"/>
    </source>
</evidence>
<dbReference type="SUPFAM" id="SSF53697">
    <property type="entry name" value="SIS domain"/>
    <property type="match status" value="1"/>
</dbReference>
<dbReference type="FunFam" id="3.40.50.10490:FF:000001">
    <property type="entry name" value="Glutamine--fructose-6-phosphate aminotransferase [isomerizing]"/>
    <property type="match status" value="1"/>
</dbReference>
<dbReference type="NCBIfam" id="NF001484">
    <property type="entry name" value="PRK00331.1"/>
    <property type="match status" value="1"/>
</dbReference>
<evidence type="ECO:0000256" key="8">
    <source>
        <dbReference type="ARBA" id="ARBA00022737"/>
    </source>
</evidence>
<dbReference type="PROSITE" id="PS51464">
    <property type="entry name" value="SIS"/>
    <property type="match status" value="2"/>
</dbReference>
<dbReference type="Gene3D" id="3.40.50.10490">
    <property type="entry name" value="Glucose-6-phosphate isomerase like protein, domain 1"/>
    <property type="match status" value="2"/>
</dbReference>
<dbReference type="GO" id="GO:0004360">
    <property type="term" value="F:glutamine-fructose-6-phosphate transaminase (isomerizing) activity"/>
    <property type="evidence" value="ECO:0007669"/>
    <property type="project" value="UniProtKB-EC"/>
</dbReference>
<dbReference type="InterPro" id="IPR005855">
    <property type="entry name" value="GFAT"/>
</dbReference>
<accession>A0A937W7V7</accession>
<dbReference type="CDD" id="cd05009">
    <property type="entry name" value="SIS_GlmS_GlmD_2"/>
    <property type="match status" value="1"/>
</dbReference>
<dbReference type="AlphaFoldDB" id="A0A937W7V7"/>
<dbReference type="PANTHER" id="PTHR10937">
    <property type="entry name" value="GLUCOSAMINE--FRUCTOSE-6-PHOSPHATE AMINOTRANSFERASE, ISOMERIZING"/>
    <property type="match status" value="1"/>
</dbReference>
<dbReference type="InterPro" id="IPR029055">
    <property type="entry name" value="Ntn_hydrolases_N"/>
</dbReference>
<comment type="caution">
    <text evidence="12">The sequence shown here is derived from an EMBL/GenBank/DDBJ whole genome shotgun (WGS) entry which is preliminary data.</text>
</comment>
<proteinExistence type="predicted"/>
<dbReference type="InterPro" id="IPR035490">
    <property type="entry name" value="GlmS/FrlB_SIS"/>
</dbReference>
<feature type="domain" description="SIS" evidence="11">
    <location>
        <begin position="457"/>
        <end position="589"/>
    </location>
</feature>